<dbReference type="EMBL" id="CP007451">
    <property type="protein sequence ID" value="AHW61780.1"/>
    <property type="molecule type" value="Genomic_DNA"/>
</dbReference>
<evidence type="ECO:0000313" key="2">
    <source>
        <dbReference type="EMBL" id="AHW61780.1"/>
    </source>
</evidence>
<dbReference type="Proteomes" id="UP000023772">
    <property type="component" value="Chromosome"/>
</dbReference>
<organism evidence="3 5">
    <name type="scientific">Draconibacterium orientale</name>
    <dbReference type="NCBI Taxonomy" id="1168034"/>
    <lineage>
        <taxon>Bacteria</taxon>
        <taxon>Pseudomonadati</taxon>
        <taxon>Bacteroidota</taxon>
        <taxon>Bacteroidia</taxon>
        <taxon>Marinilabiliales</taxon>
        <taxon>Prolixibacteraceae</taxon>
        <taxon>Draconibacterium</taxon>
    </lineage>
</organism>
<accession>X5E2W8</accession>
<dbReference type="KEGG" id="dori:FH5T_08215"/>
<dbReference type="HOGENOM" id="CLU_926636_0_0_10"/>
<dbReference type="Pfam" id="PF13384">
    <property type="entry name" value="HTH_23"/>
    <property type="match status" value="1"/>
</dbReference>
<dbReference type="GO" id="GO:0003677">
    <property type="term" value="F:DNA binding"/>
    <property type="evidence" value="ECO:0007669"/>
    <property type="project" value="UniProtKB-KW"/>
</dbReference>
<dbReference type="OrthoDB" id="795326at2"/>
<evidence type="ECO:0000313" key="3">
    <source>
        <dbReference type="EMBL" id="SES84150.1"/>
    </source>
</evidence>
<dbReference type="EMBL" id="FOHT01000002">
    <property type="protein sequence ID" value="SES84150.1"/>
    <property type="molecule type" value="Genomic_DNA"/>
</dbReference>
<dbReference type="PROSITE" id="PS50943">
    <property type="entry name" value="HTH_CROC1"/>
    <property type="match status" value="1"/>
</dbReference>
<dbReference type="Proteomes" id="UP000181981">
    <property type="component" value="Unassembled WGS sequence"/>
</dbReference>
<dbReference type="Gene3D" id="1.10.10.60">
    <property type="entry name" value="Homeodomain-like"/>
    <property type="match status" value="1"/>
</dbReference>
<dbReference type="AlphaFoldDB" id="X5E2W8"/>
<protein>
    <submittedName>
        <fullName evidence="3">Homeodomain-like domain-containing protein</fullName>
    </submittedName>
</protein>
<name>X5E2W8_9BACT</name>
<keyword evidence="3" id="KW-0238">DNA-binding</keyword>
<dbReference type="RefSeq" id="WP_038557433.1">
    <property type="nucleotide sequence ID" value="NZ_FOHT01000002.1"/>
</dbReference>
<evidence type="ECO:0000313" key="5">
    <source>
        <dbReference type="Proteomes" id="UP000181981"/>
    </source>
</evidence>
<dbReference type="STRING" id="1168034.FH5T_08215"/>
<reference evidence="3 5" key="2">
    <citation type="submission" date="2016-10" db="EMBL/GenBank/DDBJ databases">
        <authorList>
            <person name="de Groot N.N."/>
        </authorList>
    </citation>
    <scope>NUCLEOTIDE SEQUENCE [LARGE SCALE GENOMIC DNA]</scope>
    <source>
        <strain evidence="3 5">DSM 25947</strain>
    </source>
</reference>
<dbReference type="InterPro" id="IPR027417">
    <property type="entry name" value="P-loop_NTPase"/>
</dbReference>
<reference evidence="2 4" key="1">
    <citation type="submission" date="2014-03" db="EMBL/GenBank/DDBJ databases">
        <title>Complete genome sequence of a deeply braunched marine Bacteroidia bacterium Draconibacterium orientale type strain FH5T.</title>
        <authorList>
            <person name="Li X."/>
            <person name="Wang X."/>
            <person name="Xie Z."/>
            <person name="Du Z."/>
            <person name="Chen G."/>
        </authorList>
    </citation>
    <scope>NUCLEOTIDE SEQUENCE [LARGE SCALE GENOMIC DNA]</scope>
    <source>
        <strain evidence="2 4">FH5</strain>
    </source>
</reference>
<dbReference type="Pfam" id="PF13481">
    <property type="entry name" value="AAA_25"/>
    <property type="match status" value="1"/>
</dbReference>
<dbReference type="SUPFAM" id="SSF52540">
    <property type="entry name" value="P-loop containing nucleoside triphosphate hydrolases"/>
    <property type="match status" value="1"/>
</dbReference>
<dbReference type="eggNOG" id="COG0305">
    <property type="taxonomic scope" value="Bacteria"/>
</dbReference>
<evidence type="ECO:0000259" key="1">
    <source>
        <dbReference type="PROSITE" id="PS50943"/>
    </source>
</evidence>
<gene>
    <name evidence="2" type="ORF">FH5T_08215</name>
    <name evidence="3" type="ORF">SAMN05444285_102240</name>
</gene>
<proteinExistence type="predicted"/>
<evidence type="ECO:0000313" key="4">
    <source>
        <dbReference type="Proteomes" id="UP000023772"/>
    </source>
</evidence>
<keyword evidence="3" id="KW-0371">Homeobox</keyword>
<feature type="domain" description="HTH cro/C1-type" evidence="1">
    <location>
        <begin position="273"/>
        <end position="299"/>
    </location>
</feature>
<sequence length="300" mass="33826">MDNNVITATELLKMELKEIPCLLEGIYPKKGLVALGGSSDTGKSTLARQLAMSIVSGEKDFMGFKLNVLHNRVLYVSTEDDDLATGVVLYNQQSFFGCSNESFEKLSFIFETDNLLQKIEAQLKKAPHDLVVVDAFGDISKGDINQLNEVRPFLENFNQLSRKYNCLFLFVHHSGKGAEYKKPSKNNLLGSQGFEGRMRAVGLLIKDKVDVNKRFLCMVKGNYLKENMKTEGIELVFNDNLTFEATGETLLFEEMKKDEEKENRNKEAVRLYEQGLTQEQIAKKLGCSPSTVQRALKGRK</sequence>
<dbReference type="InterPro" id="IPR001387">
    <property type="entry name" value="Cro/C1-type_HTH"/>
</dbReference>
<keyword evidence="4" id="KW-1185">Reference proteome</keyword>
<dbReference type="Gene3D" id="3.40.50.300">
    <property type="entry name" value="P-loop containing nucleotide triphosphate hydrolases"/>
    <property type="match status" value="1"/>
</dbReference>